<accession>A0A0K8PIG8</accession>
<dbReference type="EMBL" id="DF968236">
    <property type="protein sequence ID" value="GAP47513.1"/>
    <property type="molecule type" value="Genomic_DNA"/>
</dbReference>
<gene>
    <name evidence="2" type="ORF">SAZU_2250</name>
</gene>
<keyword evidence="3" id="KW-1185">Reference proteome</keyword>
<evidence type="ECO:0000313" key="2">
    <source>
        <dbReference type="EMBL" id="GAP47513.1"/>
    </source>
</evidence>
<feature type="region of interest" description="Disordered" evidence="1">
    <location>
        <begin position="65"/>
        <end position="90"/>
    </location>
</feature>
<evidence type="ECO:0000313" key="3">
    <source>
        <dbReference type="Proteomes" id="UP000053859"/>
    </source>
</evidence>
<feature type="compositionally biased region" description="Polar residues" evidence="1">
    <location>
        <begin position="1"/>
        <end position="10"/>
    </location>
</feature>
<feature type="region of interest" description="Disordered" evidence="1">
    <location>
        <begin position="1"/>
        <end position="42"/>
    </location>
</feature>
<evidence type="ECO:0000256" key="1">
    <source>
        <dbReference type="SAM" id="MobiDB-lite"/>
    </source>
</evidence>
<proteinExistence type="predicted"/>
<dbReference type="AlphaFoldDB" id="A0A0K8PIG8"/>
<sequence length="90" mass="9321">MNRQAWTLATSPEWRSPNHEESDMSRPNQHGNHKPAASSPLSVIGGGFLATTALGVTVTVAPADQPDRSAAEAGHTASAPEATADTGRDC</sequence>
<name>A0A0K8PIG8_STRAJ</name>
<protein>
    <submittedName>
        <fullName evidence="2">Efflux transporter, RND family, MFP subunit</fullName>
    </submittedName>
</protein>
<reference evidence="2" key="1">
    <citation type="journal article" date="2015" name="Genome Announc.">
        <title>Draft Genome Sequence of Thiostrepton-Producing Streptomyces azureus ATCC 14921.</title>
        <authorList>
            <person name="Sakihara K."/>
            <person name="Maeda J."/>
            <person name="Tashiro K."/>
            <person name="Fujino Y."/>
            <person name="Kuhara S."/>
            <person name="Ohshima T."/>
            <person name="Ogata S."/>
            <person name="Doi K."/>
        </authorList>
    </citation>
    <scope>NUCLEOTIDE SEQUENCE [LARGE SCALE GENOMIC DNA]</scope>
    <source>
        <strain evidence="2">ATCC14921</strain>
    </source>
</reference>
<dbReference type="PATRIC" id="fig|146537.3.peg.2370"/>
<organism evidence="2 3">
    <name type="scientific">Streptomyces azureus</name>
    <dbReference type="NCBI Taxonomy" id="146537"/>
    <lineage>
        <taxon>Bacteria</taxon>
        <taxon>Bacillati</taxon>
        <taxon>Actinomycetota</taxon>
        <taxon>Actinomycetes</taxon>
        <taxon>Kitasatosporales</taxon>
        <taxon>Streptomycetaceae</taxon>
        <taxon>Streptomyces</taxon>
    </lineage>
</organism>
<dbReference type="RefSeq" id="WP_148640311.1">
    <property type="nucleotide sequence ID" value="NZ_DF968236.1"/>
</dbReference>
<dbReference type="Proteomes" id="UP000053859">
    <property type="component" value="Unassembled WGS sequence"/>
</dbReference>